<organism evidence="1 2">
    <name type="scientific">Brevifollis gellanilyticus</name>
    <dbReference type="NCBI Taxonomy" id="748831"/>
    <lineage>
        <taxon>Bacteria</taxon>
        <taxon>Pseudomonadati</taxon>
        <taxon>Verrucomicrobiota</taxon>
        <taxon>Verrucomicrobiia</taxon>
        <taxon>Verrucomicrobiales</taxon>
        <taxon>Verrucomicrobiaceae</taxon>
    </lineage>
</organism>
<evidence type="ECO:0000313" key="2">
    <source>
        <dbReference type="Proteomes" id="UP000321577"/>
    </source>
</evidence>
<dbReference type="Proteomes" id="UP000321577">
    <property type="component" value="Unassembled WGS sequence"/>
</dbReference>
<reference evidence="1 2" key="1">
    <citation type="submission" date="2019-07" db="EMBL/GenBank/DDBJ databases">
        <title>Whole genome shotgun sequence of Brevifollis gellanilyticus NBRC 108608.</title>
        <authorList>
            <person name="Hosoyama A."/>
            <person name="Uohara A."/>
            <person name="Ohji S."/>
            <person name="Ichikawa N."/>
        </authorList>
    </citation>
    <scope>NUCLEOTIDE SEQUENCE [LARGE SCALE GENOMIC DNA]</scope>
    <source>
        <strain evidence="1 2">NBRC 108608</strain>
    </source>
</reference>
<proteinExistence type="predicted"/>
<comment type="caution">
    <text evidence="1">The sequence shown here is derived from an EMBL/GenBank/DDBJ whole genome shotgun (WGS) entry which is preliminary data.</text>
</comment>
<dbReference type="EMBL" id="BKAG01000001">
    <property type="protein sequence ID" value="GEP40879.1"/>
    <property type="molecule type" value="Genomic_DNA"/>
</dbReference>
<dbReference type="AlphaFoldDB" id="A0A512M2B4"/>
<name>A0A512M2B4_9BACT</name>
<evidence type="ECO:0000313" key="1">
    <source>
        <dbReference type="EMBL" id="GEP40879.1"/>
    </source>
</evidence>
<keyword evidence="2" id="KW-1185">Reference proteome</keyword>
<protein>
    <submittedName>
        <fullName evidence="1">Uncharacterized protein</fullName>
    </submittedName>
</protein>
<sequence length="191" mass="21371">MLLLILVVIGGVFGWMLSRPQSFLKPVSESLAKEGAARNETVNTQPSPVFGTPTDPKLVSLRHHLLRPWTEVKTEVDAFRQQTAMVDLSEMRTVEATTVMAELLFADTKTFFDTKVMANGLKSKTTSYSVMIYLYKILEGAPMPLDGFNYGNADLPVWQEWWGLNHEKLRFRELGKPAPLPSGSLPEGSKK</sequence>
<accession>A0A512M2B4</accession>
<gene>
    <name evidence="1" type="ORF">BGE01nite_01700</name>
</gene>
<dbReference type="RefSeq" id="WP_218032857.1">
    <property type="nucleotide sequence ID" value="NZ_BKAG01000001.1"/>
</dbReference>